<dbReference type="InterPro" id="IPR023753">
    <property type="entry name" value="FAD/NAD-binding_dom"/>
</dbReference>
<dbReference type="Gene3D" id="3.50.50.60">
    <property type="entry name" value="FAD/NAD(P)-binding domain"/>
    <property type="match status" value="2"/>
</dbReference>
<name>A0A9W9HDM1_9EURO</name>
<keyword evidence="3" id="KW-0560">Oxidoreductase</keyword>
<evidence type="ECO:0000256" key="2">
    <source>
        <dbReference type="ARBA" id="ARBA00022630"/>
    </source>
</evidence>
<dbReference type="PANTHER" id="PTHR48105">
    <property type="entry name" value="THIOREDOXIN REDUCTASE 1-RELATED-RELATED"/>
    <property type="match status" value="1"/>
</dbReference>
<feature type="signal peptide" evidence="4">
    <location>
        <begin position="1"/>
        <end position="21"/>
    </location>
</feature>
<keyword evidence="4" id="KW-0732">Signal</keyword>
<organism evidence="6 7">
    <name type="scientific">Penicillium atrosanguineum</name>
    <dbReference type="NCBI Taxonomy" id="1132637"/>
    <lineage>
        <taxon>Eukaryota</taxon>
        <taxon>Fungi</taxon>
        <taxon>Dikarya</taxon>
        <taxon>Ascomycota</taxon>
        <taxon>Pezizomycotina</taxon>
        <taxon>Eurotiomycetes</taxon>
        <taxon>Eurotiomycetidae</taxon>
        <taxon>Eurotiales</taxon>
        <taxon>Aspergillaceae</taxon>
        <taxon>Penicillium</taxon>
    </lineage>
</organism>
<dbReference type="InterPro" id="IPR050097">
    <property type="entry name" value="Ferredoxin-NADP_redctase_2"/>
</dbReference>
<reference evidence="6" key="2">
    <citation type="journal article" date="2023" name="IMA Fungus">
        <title>Comparative genomic study of the Penicillium genus elucidates a diverse pangenome and 15 lateral gene transfer events.</title>
        <authorList>
            <person name="Petersen C."/>
            <person name="Sorensen T."/>
            <person name="Nielsen M.R."/>
            <person name="Sondergaard T.E."/>
            <person name="Sorensen J.L."/>
            <person name="Fitzpatrick D.A."/>
            <person name="Frisvad J.C."/>
            <person name="Nielsen K.L."/>
        </authorList>
    </citation>
    <scope>NUCLEOTIDE SEQUENCE</scope>
    <source>
        <strain evidence="6">IBT 21472</strain>
    </source>
</reference>
<dbReference type="SUPFAM" id="SSF51905">
    <property type="entry name" value="FAD/NAD(P)-binding domain"/>
    <property type="match status" value="1"/>
</dbReference>
<dbReference type="PRINTS" id="PR00368">
    <property type="entry name" value="FADPNR"/>
</dbReference>
<feature type="chain" id="PRO_5041155178" description="FAD/NAD(P)-binding domain-containing protein" evidence="4">
    <location>
        <begin position="22"/>
        <end position="429"/>
    </location>
</feature>
<feature type="domain" description="FAD/NAD(P)-binding" evidence="5">
    <location>
        <begin position="69"/>
        <end position="369"/>
    </location>
</feature>
<comment type="caution">
    <text evidence="6">The sequence shown here is derived from an EMBL/GenBank/DDBJ whole genome shotgun (WGS) entry which is preliminary data.</text>
</comment>
<evidence type="ECO:0000259" key="5">
    <source>
        <dbReference type="Pfam" id="PF07992"/>
    </source>
</evidence>
<gene>
    <name evidence="6" type="ORF">N7476_006908</name>
</gene>
<dbReference type="PRINTS" id="PR00469">
    <property type="entry name" value="PNDRDTASEII"/>
</dbReference>
<dbReference type="OrthoDB" id="4570620at2759"/>
<accession>A0A9W9HDM1</accession>
<evidence type="ECO:0000256" key="3">
    <source>
        <dbReference type="ARBA" id="ARBA00023002"/>
    </source>
</evidence>
<evidence type="ECO:0000256" key="4">
    <source>
        <dbReference type="SAM" id="SignalP"/>
    </source>
</evidence>
<dbReference type="GO" id="GO:0016491">
    <property type="term" value="F:oxidoreductase activity"/>
    <property type="evidence" value="ECO:0007669"/>
    <property type="project" value="UniProtKB-KW"/>
</dbReference>
<dbReference type="InterPro" id="IPR036188">
    <property type="entry name" value="FAD/NAD-bd_sf"/>
</dbReference>
<dbReference type="AlphaFoldDB" id="A0A9W9HDM1"/>
<dbReference type="Proteomes" id="UP001147746">
    <property type="component" value="Unassembled WGS sequence"/>
</dbReference>
<evidence type="ECO:0000256" key="1">
    <source>
        <dbReference type="ARBA" id="ARBA00009333"/>
    </source>
</evidence>
<keyword evidence="2" id="KW-0285">Flavoprotein</keyword>
<dbReference type="Pfam" id="PF07992">
    <property type="entry name" value="Pyr_redox_2"/>
    <property type="match status" value="1"/>
</dbReference>
<protein>
    <recommendedName>
        <fullName evidence="5">FAD/NAD(P)-binding domain-containing protein</fullName>
    </recommendedName>
</protein>
<sequence>MVQLKFSARCFCILSLPLVSALTVPQKPIAHYSEDSVSDQTINLAAEDTGFNITDYTTLDEWNPTEWDYDVVIVGGGPGGLAASMSLARVARTSLLYDSQEYRNEQTRYMHDVLGQDGQVPLKFRTAVRQQIDELYPDYAFWATRKKKVTGIIPLEKGFRVYDDKGGKVTAKRVILATGIKDVIPNKPGFAEAFGRGVFWCPWCDGHDYKNRKMVVYGKLASAIGSALNFRKLTTDITIVTGGPLTKEDKNEAEARWPGWETVMKNTYKIPIRENGITKIERTTTNMEPKDDEYRVHLDGGSPNPLVTNGMLISVPTAQTSSLHKQLRLEMDGKSVKVKTSMESSVGGLYVVGDANNDGSTNAYHAMWSAKRAAVNAHVSMSKQEYLEDVPKSMVAAAGGDEDFYRLQIEDLESQIGDDVEQTYKALGG</sequence>
<proteinExistence type="inferred from homology"/>
<dbReference type="EMBL" id="JAPZBO010000007">
    <property type="protein sequence ID" value="KAJ5311048.1"/>
    <property type="molecule type" value="Genomic_DNA"/>
</dbReference>
<evidence type="ECO:0000313" key="7">
    <source>
        <dbReference type="Proteomes" id="UP001147746"/>
    </source>
</evidence>
<keyword evidence="7" id="KW-1185">Reference proteome</keyword>
<comment type="similarity">
    <text evidence="1">Belongs to the class-II pyridine nucleotide-disulfide oxidoreductase family.</text>
</comment>
<dbReference type="GO" id="GO:0097237">
    <property type="term" value="P:cellular response to toxic substance"/>
    <property type="evidence" value="ECO:0007669"/>
    <property type="project" value="UniProtKB-ARBA"/>
</dbReference>
<evidence type="ECO:0000313" key="6">
    <source>
        <dbReference type="EMBL" id="KAJ5311048.1"/>
    </source>
</evidence>
<reference evidence="6" key="1">
    <citation type="submission" date="2022-12" db="EMBL/GenBank/DDBJ databases">
        <authorList>
            <person name="Petersen C."/>
        </authorList>
    </citation>
    <scope>NUCLEOTIDE SEQUENCE</scope>
    <source>
        <strain evidence="6">IBT 21472</strain>
    </source>
</reference>